<reference evidence="1 2" key="1">
    <citation type="journal article" date="2016" name="Mol. Biol. Evol.">
        <title>Comparative Genomics of Early-Diverging Mushroom-Forming Fungi Provides Insights into the Origins of Lignocellulose Decay Capabilities.</title>
        <authorList>
            <person name="Nagy L.G."/>
            <person name="Riley R."/>
            <person name="Tritt A."/>
            <person name="Adam C."/>
            <person name="Daum C."/>
            <person name="Floudas D."/>
            <person name="Sun H."/>
            <person name="Yadav J.S."/>
            <person name="Pangilinan J."/>
            <person name="Larsson K.H."/>
            <person name="Matsuura K."/>
            <person name="Barry K."/>
            <person name="Labutti K."/>
            <person name="Kuo R."/>
            <person name="Ohm R.A."/>
            <person name="Bhattacharya S.S."/>
            <person name="Shirouzu T."/>
            <person name="Yoshinaga Y."/>
            <person name="Martin F.M."/>
            <person name="Grigoriev I.V."/>
            <person name="Hibbett D.S."/>
        </authorList>
    </citation>
    <scope>NUCLEOTIDE SEQUENCE [LARGE SCALE GENOMIC DNA]</scope>
    <source>
        <strain evidence="1 2">TUFC12733</strain>
    </source>
</reference>
<evidence type="ECO:0000313" key="2">
    <source>
        <dbReference type="Proteomes" id="UP000076738"/>
    </source>
</evidence>
<dbReference type="EMBL" id="KV417292">
    <property type="protein sequence ID" value="KZO94935.1"/>
    <property type="molecule type" value="Genomic_DNA"/>
</dbReference>
<organism evidence="1 2">
    <name type="scientific">Calocera viscosa (strain TUFC12733)</name>
    <dbReference type="NCBI Taxonomy" id="1330018"/>
    <lineage>
        <taxon>Eukaryota</taxon>
        <taxon>Fungi</taxon>
        <taxon>Dikarya</taxon>
        <taxon>Basidiomycota</taxon>
        <taxon>Agaricomycotina</taxon>
        <taxon>Dacrymycetes</taxon>
        <taxon>Dacrymycetales</taxon>
        <taxon>Dacrymycetaceae</taxon>
        <taxon>Calocera</taxon>
    </lineage>
</organism>
<dbReference type="AlphaFoldDB" id="A0A167KRQ5"/>
<gene>
    <name evidence="1" type="ORF">CALVIDRAFT_565331</name>
</gene>
<sequence length="59" mass="6306">MSAPSYFRAMMRGFENTVSGRNAQGLENVAMALGMAAMAAMATVHYDNYADAGLFPAQQ</sequence>
<name>A0A167KRQ5_CALVF</name>
<protein>
    <submittedName>
        <fullName evidence="1">Uncharacterized protein</fullName>
    </submittedName>
</protein>
<evidence type="ECO:0000313" key="1">
    <source>
        <dbReference type="EMBL" id="KZO94935.1"/>
    </source>
</evidence>
<accession>A0A167KRQ5</accession>
<keyword evidence="2" id="KW-1185">Reference proteome</keyword>
<dbReference type="Proteomes" id="UP000076738">
    <property type="component" value="Unassembled WGS sequence"/>
</dbReference>
<proteinExistence type="predicted"/>